<name>A0A2U8W251_9HYPH</name>
<feature type="transmembrane region" description="Helical" evidence="2">
    <location>
        <begin position="37"/>
        <end position="59"/>
    </location>
</feature>
<evidence type="ECO:0000313" key="3">
    <source>
        <dbReference type="EMBL" id="AWN40173.1"/>
    </source>
</evidence>
<keyword evidence="2" id="KW-0812">Transmembrane</keyword>
<keyword evidence="2" id="KW-1133">Transmembrane helix</keyword>
<evidence type="ECO:0000256" key="2">
    <source>
        <dbReference type="SAM" id="Phobius"/>
    </source>
</evidence>
<feature type="compositionally biased region" description="Basic residues" evidence="1">
    <location>
        <begin position="1"/>
        <end position="21"/>
    </location>
</feature>
<dbReference type="EMBL" id="CP029550">
    <property type="protein sequence ID" value="AWN40173.1"/>
    <property type="molecule type" value="Genomic_DNA"/>
</dbReference>
<protein>
    <submittedName>
        <fullName evidence="3">Uncharacterized protein</fullName>
    </submittedName>
</protein>
<evidence type="ECO:0000313" key="4">
    <source>
        <dbReference type="Proteomes" id="UP000245926"/>
    </source>
</evidence>
<dbReference type="Proteomes" id="UP000245926">
    <property type="component" value="Chromosome"/>
</dbReference>
<organism evidence="3 4">
    <name type="scientific">Methylobacterium durans</name>
    <dbReference type="NCBI Taxonomy" id="2202825"/>
    <lineage>
        <taxon>Bacteria</taxon>
        <taxon>Pseudomonadati</taxon>
        <taxon>Pseudomonadota</taxon>
        <taxon>Alphaproteobacteria</taxon>
        <taxon>Hyphomicrobiales</taxon>
        <taxon>Methylobacteriaceae</taxon>
        <taxon>Methylobacterium</taxon>
    </lineage>
</organism>
<dbReference type="RefSeq" id="WP_109888092.1">
    <property type="nucleotide sequence ID" value="NZ_CP029550.1"/>
</dbReference>
<feature type="region of interest" description="Disordered" evidence="1">
    <location>
        <begin position="1"/>
        <end position="29"/>
    </location>
</feature>
<proteinExistence type="predicted"/>
<reference evidence="4" key="1">
    <citation type="submission" date="2018-05" db="EMBL/GenBank/DDBJ databases">
        <title>Complete Genome Sequence of Methylobacterium sp. 17SD2-17.</title>
        <authorList>
            <person name="Srinivasan S."/>
        </authorList>
    </citation>
    <scope>NUCLEOTIDE SEQUENCE [LARGE SCALE GENOMIC DNA]</scope>
    <source>
        <strain evidence="4">17SD2-17</strain>
    </source>
</reference>
<dbReference type="AlphaFoldDB" id="A0A2U8W251"/>
<accession>A0A2U8W251</accession>
<sequence length="65" mass="7007">MRHGFPARPVPRHRLNLHRSLPRRDERGDRPARLSDLILALLAVSLLGGLALLAALALAGGRAAL</sequence>
<evidence type="ECO:0000256" key="1">
    <source>
        <dbReference type="SAM" id="MobiDB-lite"/>
    </source>
</evidence>
<gene>
    <name evidence="3" type="ORF">DK389_05990</name>
</gene>
<keyword evidence="2" id="KW-0472">Membrane</keyword>
<keyword evidence="4" id="KW-1185">Reference proteome</keyword>
<dbReference type="KEGG" id="mets:DK389_05990"/>